<evidence type="ECO:0000313" key="3">
    <source>
        <dbReference type="EMBL" id="QJA74475.1"/>
    </source>
</evidence>
<feature type="coiled-coil region" evidence="1">
    <location>
        <begin position="56"/>
        <end position="97"/>
    </location>
</feature>
<sequence>MNDHCDLCPMKGKDVTLCFDSARTGCPVPKSWYANQLREQVAALKEQSKYDHAQFNKEFKTMVDKKEEQITTLKELATNLASENKEAAKQVATLSAEKIDYLRFDKELVERNVALTTENKVLRE</sequence>
<dbReference type="EMBL" id="MT142100">
    <property type="protein sequence ID" value="QJA74475.1"/>
    <property type="molecule type" value="Genomic_DNA"/>
</dbReference>
<proteinExistence type="predicted"/>
<evidence type="ECO:0000256" key="1">
    <source>
        <dbReference type="SAM" id="Coils"/>
    </source>
</evidence>
<gene>
    <name evidence="3" type="ORF">MM415A01997_0019</name>
    <name evidence="2" type="ORF">MM415B00308_0007</name>
</gene>
<accession>A0A6M3J9X5</accession>
<protein>
    <submittedName>
        <fullName evidence="2">Uncharacterized protein</fullName>
    </submittedName>
</protein>
<name>A0A6M3J9X5_9ZZZZ</name>
<organism evidence="2">
    <name type="scientific">viral metagenome</name>
    <dbReference type="NCBI Taxonomy" id="1070528"/>
    <lineage>
        <taxon>unclassified sequences</taxon>
        <taxon>metagenomes</taxon>
        <taxon>organismal metagenomes</taxon>
    </lineage>
</organism>
<reference evidence="2" key="1">
    <citation type="submission" date="2020-03" db="EMBL/GenBank/DDBJ databases">
        <title>The deep terrestrial virosphere.</title>
        <authorList>
            <person name="Holmfeldt K."/>
            <person name="Nilsson E."/>
            <person name="Simone D."/>
            <person name="Lopez-Fernandez M."/>
            <person name="Wu X."/>
            <person name="de Brujin I."/>
            <person name="Lundin D."/>
            <person name="Andersson A."/>
            <person name="Bertilsson S."/>
            <person name="Dopson M."/>
        </authorList>
    </citation>
    <scope>NUCLEOTIDE SEQUENCE</scope>
    <source>
        <strain evidence="3">MM415A01997</strain>
        <strain evidence="2">MM415B00308</strain>
    </source>
</reference>
<dbReference type="AlphaFoldDB" id="A0A6M3J9X5"/>
<dbReference type="EMBL" id="MT141565">
    <property type="protein sequence ID" value="QJA67029.1"/>
    <property type="molecule type" value="Genomic_DNA"/>
</dbReference>
<evidence type="ECO:0000313" key="2">
    <source>
        <dbReference type="EMBL" id="QJA67029.1"/>
    </source>
</evidence>
<keyword evidence="1" id="KW-0175">Coiled coil</keyword>